<dbReference type="SUPFAM" id="SSF52343">
    <property type="entry name" value="Ferredoxin reductase-like, C-terminal NADP-linked domain"/>
    <property type="match status" value="1"/>
</dbReference>
<comment type="caution">
    <text evidence="2">The sequence shown here is derived from an EMBL/GenBank/DDBJ whole genome shotgun (WGS) entry which is preliminary data.</text>
</comment>
<feature type="domain" description="FAD-binding FR-type" evidence="1">
    <location>
        <begin position="335"/>
        <end position="449"/>
    </location>
</feature>
<gene>
    <name evidence="2" type="ORF">GPM918_LOCUS12888</name>
    <name evidence="3" type="ORF">OVA965_LOCUS25548</name>
    <name evidence="4" type="ORF">SRO942_LOCUS12888</name>
    <name evidence="5" type="ORF">TMI583_LOCUS26283</name>
</gene>
<dbReference type="Proteomes" id="UP000677228">
    <property type="component" value="Unassembled WGS sequence"/>
</dbReference>
<proteinExistence type="predicted"/>
<dbReference type="PANTHER" id="PTHR42815:SF2">
    <property type="entry name" value="FAD-BINDING, PUTATIVE (AFU_ORTHOLOGUE AFUA_6G07600)-RELATED"/>
    <property type="match status" value="1"/>
</dbReference>
<evidence type="ECO:0000313" key="4">
    <source>
        <dbReference type="EMBL" id="CAF3756106.1"/>
    </source>
</evidence>
<organism evidence="2 6">
    <name type="scientific">Didymodactylos carnosus</name>
    <dbReference type="NCBI Taxonomy" id="1234261"/>
    <lineage>
        <taxon>Eukaryota</taxon>
        <taxon>Metazoa</taxon>
        <taxon>Spiralia</taxon>
        <taxon>Gnathifera</taxon>
        <taxon>Rotifera</taxon>
        <taxon>Eurotatoria</taxon>
        <taxon>Bdelloidea</taxon>
        <taxon>Philodinida</taxon>
        <taxon>Philodinidae</taxon>
        <taxon>Didymodactylos</taxon>
    </lineage>
</organism>
<dbReference type="Gene3D" id="3.40.50.80">
    <property type="entry name" value="Nucleotide-binding domain of ferredoxin-NADP reductase (FNR) module"/>
    <property type="match status" value="1"/>
</dbReference>
<evidence type="ECO:0000313" key="5">
    <source>
        <dbReference type="EMBL" id="CAF4042789.1"/>
    </source>
</evidence>
<protein>
    <recommendedName>
        <fullName evidence="1">FAD-binding FR-type domain-containing protein</fullName>
    </recommendedName>
</protein>
<dbReference type="Gene3D" id="2.40.30.10">
    <property type="entry name" value="Translation factors"/>
    <property type="match status" value="1"/>
</dbReference>
<dbReference type="PROSITE" id="PS51384">
    <property type="entry name" value="FAD_FR"/>
    <property type="match status" value="1"/>
</dbReference>
<evidence type="ECO:0000259" key="1">
    <source>
        <dbReference type="PROSITE" id="PS51384"/>
    </source>
</evidence>
<evidence type="ECO:0000313" key="2">
    <source>
        <dbReference type="EMBL" id="CAF0983744.1"/>
    </source>
</evidence>
<dbReference type="SUPFAM" id="SSF50475">
    <property type="entry name" value="FMN-binding split barrel"/>
    <property type="match status" value="1"/>
</dbReference>
<dbReference type="InterPro" id="IPR001433">
    <property type="entry name" value="OxRdtase_FAD/NAD-bd"/>
</dbReference>
<dbReference type="Pfam" id="PF00175">
    <property type="entry name" value="NAD_binding_1"/>
    <property type="match status" value="1"/>
</dbReference>
<evidence type="ECO:0000313" key="6">
    <source>
        <dbReference type="Proteomes" id="UP000663829"/>
    </source>
</evidence>
<reference evidence="2" key="1">
    <citation type="submission" date="2021-02" db="EMBL/GenBank/DDBJ databases">
        <authorList>
            <person name="Nowell W R."/>
        </authorList>
    </citation>
    <scope>NUCLEOTIDE SEQUENCE</scope>
</reference>
<dbReference type="SUPFAM" id="SSF63380">
    <property type="entry name" value="Riboflavin synthase domain-like"/>
    <property type="match status" value="1"/>
</dbReference>
<dbReference type="Proteomes" id="UP000682733">
    <property type="component" value="Unassembled WGS sequence"/>
</dbReference>
<dbReference type="InterPro" id="IPR012349">
    <property type="entry name" value="Split_barrel_FMN-bd"/>
</dbReference>
<dbReference type="OrthoDB" id="436496at2759"/>
<dbReference type="Proteomes" id="UP000681722">
    <property type="component" value="Unassembled WGS sequence"/>
</dbReference>
<dbReference type="PRINTS" id="PR00409">
    <property type="entry name" value="PHDIOXRDTASE"/>
</dbReference>
<dbReference type="PANTHER" id="PTHR42815">
    <property type="entry name" value="FAD-BINDING, PUTATIVE (AFU_ORTHOLOGUE AFUA_6G07600)-RELATED"/>
    <property type="match status" value="1"/>
</dbReference>
<evidence type="ECO:0000313" key="3">
    <source>
        <dbReference type="EMBL" id="CAF1234699.1"/>
    </source>
</evidence>
<name>A0A814FRE6_9BILA</name>
<accession>A0A814FRE6</accession>
<dbReference type="EMBL" id="CAJNOK010015923">
    <property type="protein sequence ID" value="CAF1234699.1"/>
    <property type="molecule type" value="Genomic_DNA"/>
</dbReference>
<dbReference type="InterPro" id="IPR039261">
    <property type="entry name" value="FNR_nucleotide-bd"/>
</dbReference>
<dbReference type="InterPro" id="IPR017938">
    <property type="entry name" value="Riboflavin_synthase-like_b-brl"/>
</dbReference>
<dbReference type="Proteomes" id="UP000663829">
    <property type="component" value="Unassembled WGS sequence"/>
</dbReference>
<dbReference type="GO" id="GO:0016491">
    <property type="term" value="F:oxidoreductase activity"/>
    <property type="evidence" value="ECO:0007669"/>
    <property type="project" value="InterPro"/>
</dbReference>
<sequence>MFISKPHDGEKSLRKRLQVPVGVTDGNIRSQMPAQHQLFFTNLSYFILSSLDEQGRPWATIVTGKPGFCHVLSRNHLAIHTTPIPSDPLIHNMQSGEKINGTRMVAGLGIDFSNRRRNKVLGRVSNQCFECNEEKDDVLNILIDTEESVGNCPKYITIRELTHHVASPVSTSKLDSGILPEDCLSTIWGASTVFIATKHTSSTSSHMGVNHRGGPPGFLRVSLDRSTVYLPDYSGNRFYQSLGNIETDPVAGLCIVDFGTGNVLWLTGTAKNLFSEEAQAVLSASYNIITEIKVTGWVYVKDGLTLRSKDIEYSPYNPALAYLAHELSARKIQQTPSIIATLSSIKKITPTISTFRFTTSGSISIKNGQFAILDFSQEFTTKYQHMNDASPKSLNDDYTRSWTISSSSSGKSFDITVRKIDGGKVSEYLHTCSSLRVPLKGIGGDFIYKGNDSLFIAGGIGITPVVAMQKDFDNQKKNHLLFSLREGDEGLLDCIDKDKFASVKIFISRKNQGRLLKEDVEKILQENKNLDVYVCGPATFMKVVLTWLQEIGFSQNVYTEEFTY</sequence>
<dbReference type="EMBL" id="CAJOBA010037474">
    <property type="protein sequence ID" value="CAF4042789.1"/>
    <property type="molecule type" value="Genomic_DNA"/>
</dbReference>
<dbReference type="EMBL" id="CAJOBC010002877">
    <property type="protein sequence ID" value="CAF3756106.1"/>
    <property type="molecule type" value="Genomic_DNA"/>
</dbReference>
<dbReference type="InterPro" id="IPR017927">
    <property type="entry name" value="FAD-bd_FR_type"/>
</dbReference>
<dbReference type="Gene3D" id="2.30.110.10">
    <property type="entry name" value="Electron Transport, Fmn-binding Protein, Chain A"/>
    <property type="match status" value="1"/>
</dbReference>
<keyword evidence="6" id="KW-1185">Reference proteome</keyword>
<dbReference type="EMBL" id="CAJNOQ010002877">
    <property type="protein sequence ID" value="CAF0983744.1"/>
    <property type="molecule type" value="Genomic_DNA"/>
</dbReference>
<dbReference type="AlphaFoldDB" id="A0A814FRE6"/>